<dbReference type="EMBL" id="QXDF01000004">
    <property type="protein sequence ID" value="RIA47273.1"/>
    <property type="molecule type" value="Genomic_DNA"/>
</dbReference>
<reference evidence="6 7" key="1">
    <citation type="submission" date="2018-08" db="EMBL/GenBank/DDBJ databases">
        <title>Genomic Encyclopedia of Archaeal and Bacterial Type Strains, Phase II (KMG-II): from individual species to whole genera.</title>
        <authorList>
            <person name="Goeker M."/>
        </authorList>
    </citation>
    <scope>NUCLEOTIDE SEQUENCE [LARGE SCALE GENOMIC DNA]</scope>
    <source>
        <strain evidence="6 7">DSM 5002</strain>
    </source>
</reference>
<dbReference type="GO" id="GO:0010291">
    <property type="term" value="F:beta-carotene 3-hydroxylase activity"/>
    <property type="evidence" value="ECO:0007669"/>
    <property type="project" value="TreeGrafter"/>
</dbReference>
<comment type="caution">
    <text evidence="6">The sequence shown here is derived from an EMBL/GenBank/DDBJ whole genome shotgun (WGS) entry which is preliminary data.</text>
</comment>
<dbReference type="AlphaFoldDB" id="A0A397PFN4"/>
<keyword evidence="4" id="KW-0472">Membrane</keyword>
<protein>
    <submittedName>
        <fullName evidence="6">Beta-carotene 3-hydroxylase</fullName>
    </submittedName>
</protein>
<dbReference type="InterPro" id="IPR045019">
    <property type="entry name" value="BETA-OHASE-like"/>
</dbReference>
<evidence type="ECO:0000259" key="5">
    <source>
        <dbReference type="Pfam" id="PF04116"/>
    </source>
</evidence>
<dbReference type="GO" id="GO:0016119">
    <property type="term" value="P:carotene metabolic process"/>
    <property type="evidence" value="ECO:0007669"/>
    <property type="project" value="TreeGrafter"/>
</dbReference>
<dbReference type="PANTHER" id="PTHR31899">
    <property type="entry name" value="BETA-CAROTENE 3-HYDROXYLASE 1, CHLOROPLASTIC"/>
    <property type="match status" value="1"/>
</dbReference>
<keyword evidence="4" id="KW-1133">Transmembrane helix</keyword>
<evidence type="ECO:0000256" key="3">
    <source>
        <dbReference type="ARBA" id="ARBA00023002"/>
    </source>
</evidence>
<dbReference type="PANTHER" id="PTHR31899:SF9">
    <property type="entry name" value="BETA-CAROTENE 3-HYDROXYLASE 1, CHLOROPLASTIC"/>
    <property type="match status" value="1"/>
</dbReference>
<dbReference type="RefSeq" id="WP_245410474.1">
    <property type="nucleotide sequence ID" value="NZ_QXDF01000004.1"/>
</dbReference>
<dbReference type="GO" id="GO:0005506">
    <property type="term" value="F:iron ion binding"/>
    <property type="evidence" value="ECO:0007669"/>
    <property type="project" value="InterPro"/>
</dbReference>
<evidence type="ECO:0000256" key="1">
    <source>
        <dbReference type="ARBA" id="ARBA00009324"/>
    </source>
</evidence>
<feature type="transmembrane region" description="Helical" evidence="4">
    <location>
        <begin position="51"/>
        <end position="71"/>
    </location>
</feature>
<keyword evidence="4" id="KW-0812">Transmembrane</keyword>
<feature type="transmembrane region" description="Helical" evidence="4">
    <location>
        <begin position="6"/>
        <end position="30"/>
    </location>
</feature>
<keyword evidence="3" id="KW-0560">Oxidoreductase</keyword>
<dbReference type="Pfam" id="PF04116">
    <property type="entry name" value="FA_hydroxylase"/>
    <property type="match status" value="1"/>
</dbReference>
<dbReference type="InterPro" id="IPR006694">
    <property type="entry name" value="Fatty_acid_hydroxylase"/>
</dbReference>
<feature type="transmembrane region" description="Helical" evidence="4">
    <location>
        <begin position="77"/>
        <end position="99"/>
    </location>
</feature>
<evidence type="ECO:0000256" key="4">
    <source>
        <dbReference type="SAM" id="Phobius"/>
    </source>
</evidence>
<sequence length="162" mass="18741">MSQFWIVLGVSFVSFVGMEAFAWCFHRYIMHGPLWFIHKTHHRPRHGLFELNDLFALLFAAIAAPLFYFGARGYPPLLGIALGMIGYGLAYFLVHDVLVHRRIGHRFTPARGYLRRVHQAHHMHHAVRERDGAVSFGFLMTPRPEKLAKKLRERAPQRSPAE</sequence>
<dbReference type="Proteomes" id="UP000266273">
    <property type="component" value="Unassembled WGS sequence"/>
</dbReference>
<feature type="domain" description="Fatty acid hydroxylase" evidence="5">
    <location>
        <begin position="13"/>
        <end position="139"/>
    </location>
</feature>
<evidence type="ECO:0000256" key="2">
    <source>
        <dbReference type="ARBA" id="ARBA00022746"/>
    </source>
</evidence>
<dbReference type="GO" id="GO:0016123">
    <property type="term" value="P:xanthophyll biosynthetic process"/>
    <property type="evidence" value="ECO:0007669"/>
    <property type="project" value="TreeGrafter"/>
</dbReference>
<gene>
    <name evidence="6" type="ORF">BXY53_2655</name>
</gene>
<name>A0A397PFN4_9HYPH</name>
<accession>A0A397PFN4</accession>
<keyword evidence="2" id="KW-0125">Carotenoid biosynthesis</keyword>
<evidence type="ECO:0000313" key="7">
    <source>
        <dbReference type="Proteomes" id="UP000266273"/>
    </source>
</evidence>
<evidence type="ECO:0000313" key="6">
    <source>
        <dbReference type="EMBL" id="RIA47273.1"/>
    </source>
</evidence>
<organism evidence="6 7">
    <name type="scientific">Dichotomicrobium thermohalophilum</name>
    <dbReference type="NCBI Taxonomy" id="933063"/>
    <lineage>
        <taxon>Bacteria</taxon>
        <taxon>Pseudomonadati</taxon>
        <taxon>Pseudomonadota</taxon>
        <taxon>Alphaproteobacteria</taxon>
        <taxon>Hyphomicrobiales</taxon>
        <taxon>Hyphomicrobiaceae</taxon>
        <taxon>Dichotomicrobium</taxon>
    </lineage>
</organism>
<proteinExistence type="inferred from homology"/>
<keyword evidence="7" id="KW-1185">Reference proteome</keyword>
<comment type="similarity">
    <text evidence="1">Belongs to the sterol desaturase family.</text>
</comment>